<feature type="compositionally biased region" description="Basic residues" evidence="1">
    <location>
        <begin position="155"/>
        <end position="165"/>
    </location>
</feature>
<gene>
    <name evidence="2" type="ORF">THAOC_23940</name>
</gene>
<name>K0SC18_THAOC</name>
<dbReference type="EMBL" id="AGNL01032101">
    <property type="protein sequence ID" value="EJK56217.1"/>
    <property type="molecule type" value="Genomic_DNA"/>
</dbReference>
<dbReference type="Proteomes" id="UP000266841">
    <property type="component" value="Unassembled WGS sequence"/>
</dbReference>
<evidence type="ECO:0000256" key="1">
    <source>
        <dbReference type="SAM" id="MobiDB-lite"/>
    </source>
</evidence>
<feature type="region of interest" description="Disordered" evidence="1">
    <location>
        <begin position="112"/>
        <end position="187"/>
    </location>
</feature>
<feature type="region of interest" description="Disordered" evidence="1">
    <location>
        <begin position="63"/>
        <end position="89"/>
    </location>
</feature>
<sequence length="187" mass="20465">MATAMNCGTVGQSDDGQAVCRQWMWTNAGGRTVRTDEARETPEADVLAALRVRRFCMSWNRSETSKVEGRRRDGGAKRRRPRGGTWSAGLRLCSATPMLGPWPRVTIASLGRRPERERAAAAEGTPLSPGRGPRTAVDSPPEGPESTAEGSAVFNRRRARRKRRHGQSELPKFRATCRLICPPGPTG</sequence>
<keyword evidence="3" id="KW-1185">Reference proteome</keyword>
<organism evidence="2 3">
    <name type="scientific">Thalassiosira oceanica</name>
    <name type="common">Marine diatom</name>
    <dbReference type="NCBI Taxonomy" id="159749"/>
    <lineage>
        <taxon>Eukaryota</taxon>
        <taxon>Sar</taxon>
        <taxon>Stramenopiles</taxon>
        <taxon>Ochrophyta</taxon>
        <taxon>Bacillariophyta</taxon>
        <taxon>Coscinodiscophyceae</taxon>
        <taxon>Thalassiosirophycidae</taxon>
        <taxon>Thalassiosirales</taxon>
        <taxon>Thalassiosiraceae</taxon>
        <taxon>Thalassiosira</taxon>
    </lineage>
</organism>
<accession>K0SC18</accession>
<reference evidence="2 3" key="1">
    <citation type="journal article" date="2012" name="Genome Biol.">
        <title>Genome and low-iron response of an oceanic diatom adapted to chronic iron limitation.</title>
        <authorList>
            <person name="Lommer M."/>
            <person name="Specht M."/>
            <person name="Roy A.S."/>
            <person name="Kraemer L."/>
            <person name="Andreson R."/>
            <person name="Gutowska M.A."/>
            <person name="Wolf J."/>
            <person name="Bergner S.V."/>
            <person name="Schilhabel M.B."/>
            <person name="Klostermeier U.C."/>
            <person name="Beiko R.G."/>
            <person name="Rosenstiel P."/>
            <person name="Hippler M."/>
            <person name="Laroche J."/>
        </authorList>
    </citation>
    <scope>NUCLEOTIDE SEQUENCE [LARGE SCALE GENOMIC DNA]</scope>
    <source>
        <strain evidence="2 3">CCMP1005</strain>
    </source>
</reference>
<protein>
    <submittedName>
        <fullName evidence="2">Uncharacterized protein</fullName>
    </submittedName>
</protein>
<evidence type="ECO:0000313" key="2">
    <source>
        <dbReference type="EMBL" id="EJK56217.1"/>
    </source>
</evidence>
<comment type="caution">
    <text evidence="2">The sequence shown here is derived from an EMBL/GenBank/DDBJ whole genome shotgun (WGS) entry which is preliminary data.</text>
</comment>
<feature type="compositionally biased region" description="Basic and acidic residues" evidence="1">
    <location>
        <begin position="63"/>
        <end position="76"/>
    </location>
</feature>
<dbReference type="AlphaFoldDB" id="K0SC18"/>
<proteinExistence type="predicted"/>
<evidence type="ECO:0000313" key="3">
    <source>
        <dbReference type="Proteomes" id="UP000266841"/>
    </source>
</evidence>